<dbReference type="AlphaFoldDB" id="A0A1M7DCG1"/>
<sequence length="102" mass="11535">MSTAVLHREFRCSCRNSVLSSAGIVGLHVTGMLHESDYAEFLPKLEELFREHGTLRVLFYADSDFRGWDMSAAWQDASLGFRHAADFERLALVGARDIAKSW</sequence>
<dbReference type="EMBL" id="FRBN01000039">
    <property type="protein sequence ID" value="SHL77201.1"/>
    <property type="molecule type" value="Genomic_DNA"/>
</dbReference>
<organism evidence="1 2">
    <name type="scientific">Roseovarius marisflavi</name>
    <dbReference type="NCBI Taxonomy" id="1054996"/>
    <lineage>
        <taxon>Bacteria</taxon>
        <taxon>Pseudomonadati</taxon>
        <taxon>Pseudomonadota</taxon>
        <taxon>Alphaproteobacteria</taxon>
        <taxon>Rhodobacterales</taxon>
        <taxon>Roseobacteraceae</taxon>
        <taxon>Roseovarius</taxon>
    </lineage>
</organism>
<evidence type="ECO:0000313" key="2">
    <source>
        <dbReference type="Proteomes" id="UP000184191"/>
    </source>
</evidence>
<protein>
    <submittedName>
        <fullName evidence="1">SpoIIAA-like</fullName>
    </submittedName>
</protein>
<dbReference type="InterPro" id="IPR036513">
    <property type="entry name" value="STAS_dom_sf"/>
</dbReference>
<name>A0A1M7DCG1_9RHOB</name>
<reference evidence="2" key="1">
    <citation type="submission" date="2016-11" db="EMBL/GenBank/DDBJ databases">
        <authorList>
            <person name="Varghese N."/>
            <person name="Submissions S."/>
        </authorList>
    </citation>
    <scope>NUCLEOTIDE SEQUENCE [LARGE SCALE GENOMIC DNA]</scope>
    <source>
        <strain evidence="2">DSM 29327</strain>
    </source>
</reference>
<gene>
    <name evidence="1" type="ORF">SAMN05444414_1391</name>
</gene>
<dbReference type="OrthoDB" id="555504at2"/>
<dbReference type="SUPFAM" id="SSF52091">
    <property type="entry name" value="SpoIIaa-like"/>
    <property type="match status" value="1"/>
</dbReference>
<dbReference type="Proteomes" id="UP000184191">
    <property type="component" value="Unassembled WGS sequence"/>
</dbReference>
<dbReference type="Gene3D" id="3.40.50.10600">
    <property type="entry name" value="SpoIIaa-like domains"/>
    <property type="match status" value="1"/>
</dbReference>
<proteinExistence type="predicted"/>
<evidence type="ECO:0000313" key="1">
    <source>
        <dbReference type="EMBL" id="SHL77201.1"/>
    </source>
</evidence>
<dbReference type="InterPro" id="IPR038396">
    <property type="entry name" value="SpoIIAA-like_sf"/>
</dbReference>
<dbReference type="InterPro" id="IPR021866">
    <property type="entry name" value="SpoIIAA-like"/>
</dbReference>
<keyword evidence="2" id="KW-1185">Reference proteome</keyword>
<dbReference type="Pfam" id="PF11964">
    <property type="entry name" value="SpoIIAA-like"/>
    <property type="match status" value="1"/>
</dbReference>
<accession>A0A1M7DCG1</accession>